<gene>
    <name evidence="1" type="ORF">BDQ12DRAFT_595635</name>
</gene>
<proteinExistence type="predicted"/>
<dbReference type="AlphaFoldDB" id="A0A5C3MF22"/>
<dbReference type="Proteomes" id="UP000308652">
    <property type="component" value="Unassembled WGS sequence"/>
</dbReference>
<accession>A0A5C3MF22</accession>
<dbReference type="OrthoDB" id="2930561at2759"/>
<evidence type="ECO:0000313" key="1">
    <source>
        <dbReference type="EMBL" id="TFK43026.1"/>
    </source>
</evidence>
<organism evidence="1 2">
    <name type="scientific">Crucibulum laeve</name>
    <dbReference type="NCBI Taxonomy" id="68775"/>
    <lineage>
        <taxon>Eukaryota</taxon>
        <taxon>Fungi</taxon>
        <taxon>Dikarya</taxon>
        <taxon>Basidiomycota</taxon>
        <taxon>Agaricomycotina</taxon>
        <taxon>Agaricomycetes</taxon>
        <taxon>Agaricomycetidae</taxon>
        <taxon>Agaricales</taxon>
        <taxon>Agaricineae</taxon>
        <taxon>Nidulariaceae</taxon>
        <taxon>Crucibulum</taxon>
    </lineage>
</organism>
<dbReference type="STRING" id="68775.A0A5C3MF22"/>
<sequence>MTKTENNTLWTAADELLLLNFLRDHAAAAGDGGNFKLVTFTAAGAVLELKCTKGGPKTAKACQNKWTQVHIDAHTGWSWSDETGASITPDMEMQWVTFLKTHKDAKPFKNHGWVQLINTIKFLKII</sequence>
<dbReference type="EMBL" id="ML213591">
    <property type="protein sequence ID" value="TFK43026.1"/>
    <property type="molecule type" value="Genomic_DNA"/>
</dbReference>
<keyword evidence="2" id="KW-1185">Reference proteome</keyword>
<name>A0A5C3MF22_9AGAR</name>
<evidence type="ECO:0008006" key="3">
    <source>
        <dbReference type="Google" id="ProtNLM"/>
    </source>
</evidence>
<protein>
    <recommendedName>
        <fullName evidence="3">Myb/SANT-like domain-containing protein</fullName>
    </recommendedName>
</protein>
<reference evidence="1 2" key="1">
    <citation type="journal article" date="2019" name="Nat. Ecol. Evol.">
        <title>Megaphylogeny resolves global patterns of mushroom evolution.</title>
        <authorList>
            <person name="Varga T."/>
            <person name="Krizsan K."/>
            <person name="Foldi C."/>
            <person name="Dima B."/>
            <person name="Sanchez-Garcia M."/>
            <person name="Sanchez-Ramirez S."/>
            <person name="Szollosi G.J."/>
            <person name="Szarkandi J.G."/>
            <person name="Papp V."/>
            <person name="Albert L."/>
            <person name="Andreopoulos W."/>
            <person name="Angelini C."/>
            <person name="Antonin V."/>
            <person name="Barry K.W."/>
            <person name="Bougher N.L."/>
            <person name="Buchanan P."/>
            <person name="Buyck B."/>
            <person name="Bense V."/>
            <person name="Catcheside P."/>
            <person name="Chovatia M."/>
            <person name="Cooper J."/>
            <person name="Damon W."/>
            <person name="Desjardin D."/>
            <person name="Finy P."/>
            <person name="Geml J."/>
            <person name="Haridas S."/>
            <person name="Hughes K."/>
            <person name="Justo A."/>
            <person name="Karasinski D."/>
            <person name="Kautmanova I."/>
            <person name="Kiss B."/>
            <person name="Kocsube S."/>
            <person name="Kotiranta H."/>
            <person name="LaButti K.M."/>
            <person name="Lechner B.E."/>
            <person name="Liimatainen K."/>
            <person name="Lipzen A."/>
            <person name="Lukacs Z."/>
            <person name="Mihaltcheva S."/>
            <person name="Morgado L.N."/>
            <person name="Niskanen T."/>
            <person name="Noordeloos M.E."/>
            <person name="Ohm R.A."/>
            <person name="Ortiz-Santana B."/>
            <person name="Ovrebo C."/>
            <person name="Racz N."/>
            <person name="Riley R."/>
            <person name="Savchenko A."/>
            <person name="Shiryaev A."/>
            <person name="Soop K."/>
            <person name="Spirin V."/>
            <person name="Szebenyi C."/>
            <person name="Tomsovsky M."/>
            <person name="Tulloss R.E."/>
            <person name="Uehling J."/>
            <person name="Grigoriev I.V."/>
            <person name="Vagvolgyi C."/>
            <person name="Papp T."/>
            <person name="Martin F.M."/>
            <person name="Miettinen O."/>
            <person name="Hibbett D.S."/>
            <person name="Nagy L.G."/>
        </authorList>
    </citation>
    <scope>NUCLEOTIDE SEQUENCE [LARGE SCALE GENOMIC DNA]</scope>
    <source>
        <strain evidence="1 2">CBS 166.37</strain>
    </source>
</reference>
<evidence type="ECO:0000313" key="2">
    <source>
        <dbReference type="Proteomes" id="UP000308652"/>
    </source>
</evidence>